<reference evidence="1 2" key="1">
    <citation type="submission" date="2018-11" db="EMBL/GenBank/DDBJ databases">
        <title>Flavobacterium sp. nov., YIM 102701-2 draft genome.</title>
        <authorList>
            <person name="Li G."/>
            <person name="Jiang Y."/>
        </authorList>
    </citation>
    <scope>NUCLEOTIDE SEQUENCE [LARGE SCALE GENOMIC DNA]</scope>
    <source>
        <strain evidence="1 2">YIM 102701-2</strain>
    </source>
</reference>
<evidence type="ECO:0000313" key="2">
    <source>
        <dbReference type="Proteomes" id="UP000275719"/>
    </source>
</evidence>
<organism evidence="1 2">
    <name type="scientific">Paenimyroides tangerinum</name>
    <dbReference type="NCBI Taxonomy" id="2488728"/>
    <lineage>
        <taxon>Bacteria</taxon>
        <taxon>Pseudomonadati</taxon>
        <taxon>Bacteroidota</taxon>
        <taxon>Flavobacteriia</taxon>
        <taxon>Flavobacteriales</taxon>
        <taxon>Flavobacteriaceae</taxon>
        <taxon>Paenimyroides</taxon>
    </lineage>
</organism>
<dbReference type="RefSeq" id="WP_125019182.1">
    <property type="nucleotide sequence ID" value="NZ_RQVQ01000019.1"/>
</dbReference>
<dbReference type="AlphaFoldDB" id="A0A3P3W4T6"/>
<accession>A0A3P3W4T6</accession>
<keyword evidence="2" id="KW-1185">Reference proteome</keyword>
<sequence>MKYISILFLFFITIQNPIYSQEKGDKARLVLYSSLTDTLKVNVKNAYPFGLNFDAASSYAGGKVYFFENAKRIKRKANEIKYLEFKDRQGKLRRYTFNPRLEMSNVSEILVSGKINLFLNVSLVGISNRSAIRFLEKEDEIIPFNGFNKPKKLRENLIRMMSDEPELQKRLENSKLEDHEILAIIKEYNSL</sequence>
<gene>
    <name evidence="1" type="ORF">EG240_09605</name>
</gene>
<dbReference type="OrthoDB" id="9831283at2"/>
<dbReference type="Proteomes" id="UP000275719">
    <property type="component" value="Unassembled WGS sequence"/>
</dbReference>
<proteinExistence type="predicted"/>
<comment type="caution">
    <text evidence="1">The sequence shown here is derived from an EMBL/GenBank/DDBJ whole genome shotgun (WGS) entry which is preliminary data.</text>
</comment>
<dbReference type="EMBL" id="RQVQ01000019">
    <property type="protein sequence ID" value="RRJ90115.1"/>
    <property type="molecule type" value="Genomic_DNA"/>
</dbReference>
<evidence type="ECO:0000313" key="1">
    <source>
        <dbReference type="EMBL" id="RRJ90115.1"/>
    </source>
</evidence>
<protein>
    <submittedName>
        <fullName evidence="1">Uncharacterized protein</fullName>
    </submittedName>
</protein>
<name>A0A3P3W4T6_9FLAO</name>